<evidence type="ECO:0000259" key="1">
    <source>
        <dbReference type="PROSITE" id="PS50093"/>
    </source>
</evidence>
<dbReference type="InterPro" id="IPR022409">
    <property type="entry name" value="PKD/Chitinase_dom"/>
</dbReference>
<proteinExistence type="predicted"/>
<dbReference type="InterPro" id="IPR035986">
    <property type="entry name" value="PKD_dom_sf"/>
</dbReference>
<dbReference type="SUPFAM" id="SSF49299">
    <property type="entry name" value="PKD domain"/>
    <property type="match status" value="1"/>
</dbReference>
<dbReference type="InterPro" id="IPR000601">
    <property type="entry name" value="PKD_dom"/>
</dbReference>
<evidence type="ECO:0000313" key="2">
    <source>
        <dbReference type="EMBL" id="HDS62603.1"/>
    </source>
</evidence>
<dbReference type="Pfam" id="PF18911">
    <property type="entry name" value="PKD_4"/>
    <property type="match status" value="1"/>
</dbReference>
<dbReference type="Proteomes" id="UP000885648">
    <property type="component" value="Unassembled WGS sequence"/>
</dbReference>
<sequence>MPKELLPPDVTYVIASTNVSNSWVYSTSYSKFVSLSQVSKHPKNTPAANFTANFTANTTTGPAPLTVQFTDTGTIENAAAWRWDFGNGFLSKVRNPLFTYHGAGAYNVSLTVTDAENRTWKTVQENYITVT</sequence>
<protein>
    <submittedName>
        <fullName evidence="2">PKD domain-containing protein</fullName>
    </submittedName>
</protein>
<feature type="domain" description="PKD" evidence="1">
    <location>
        <begin position="50"/>
        <end position="131"/>
    </location>
</feature>
<gene>
    <name evidence="2" type="ORF">ENN52_00420</name>
</gene>
<accession>A0A831M0H9</accession>
<dbReference type="Gene3D" id="2.60.40.10">
    <property type="entry name" value="Immunoglobulins"/>
    <property type="match status" value="1"/>
</dbReference>
<organism evidence="2">
    <name type="scientific">Methanofollis liminatans</name>
    <dbReference type="NCBI Taxonomy" id="2201"/>
    <lineage>
        <taxon>Archaea</taxon>
        <taxon>Methanobacteriati</taxon>
        <taxon>Methanobacteriota</taxon>
        <taxon>Stenosarchaea group</taxon>
        <taxon>Methanomicrobia</taxon>
        <taxon>Methanomicrobiales</taxon>
        <taxon>Methanomicrobiaceae</taxon>
        <taxon>Methanofollis</taxon>
    </lineage>
</organism>
<dbReference type="SMART" id="SM00089">
    <property type="entry name" value="PKD"/>
    <property type="match status" value="1"/>
</dbReference>
<dbReference type="EMBL" id="DSBY01000022">
    <property type="protein sequence ID" value="HDS62603.1"/>
    <property type="molecule type" value="Genomic_DNA"/>
</dbReference>
<dbReference type="FunFam" id="2.60.40.10:FF:000270">
    <property type="entry name" value="Cell surface protein"/>
    <property type="match status" value="1"/>
</dbReference>
<comment type="caution">
    <text evidence="2">The sequence shown here is derived from an EMBL/GenBank/DDBJ whole genome shotgun (WGS) entry which is preliminary data.</text>
</comment>
<name>A0A831M0H9_9EURY</name>
<dbReference type="CDD" id="cd00146">
    <property type="entry name" value="PKD"/>
    <property type="match status" value="1"/>
</dbReference>
<reference evidence="2" key="1">
    <citation type="journal article" date="2020" name="mSystems">
        <title>Genome- and Community-Level Interaction Insights into Carbon Utilization and Element Cycling Functions of Hydrothermarchaeota in Hydrothermal Sediment.</title>
        <authorList>
            <person name="Zhou Z."/>
            <person name="Liu Y."/>
            <person name="Xu W."/>
            <person name="Pan J."/>
            <person name="Luo Z.H."/>
            <person name="Li M."/>
        </authorList>
    </citation>
    <scope>NUCLEOTIDE SEQUENCE</scope>
    <source>
        <strain evidence="2">SpSt-1183</strain>
    </source>
</reference>
<dbReference type="InterPro" id="IPR013783">
    <property type="entry name" value="Ig-like_fold"/>
</dbReference>
<dbReference type="PROSITE" id="PS50093">
    <property type="entry name" value="PKD"/>
    <property type="match status" value="1"/>
</dbReference>
<dbReference type="AlphaFoldDB" id="A0A831M0H9"/>